<accession>A0A316VF50</accession>
<reference evidence="3 4" key="1">
    <citation type="journal article" date="2018" name="Mol. Biol. Evol.">
        <title>Broad Genomic Sampling Reveals a Smut Pathogenic Ancestry of the Fungal Clade Ustilaginomycotina.</title>
        <authorList>
            <person name="Kijpornyongpan T."/>
            <person name="Mondo S.J."/>
            <person name="Barry K."/>
            <person name="Sandor L."/>
            <person name="Lee J."/>
            <person name="Lipzen A."/>
            <person name="Pangilinan J."/>
            <person name="LaButti K."/>
            <person name="Hainaut M."/>
            <person name="Henrissat B."/>
            <person name="Grigoriev I.V."/>
            <person name="Spatafora J.W."/>
            <person name="Aime M.C."/>
        </authorList>
    </citation>
    <scope>NUCLEOTIDE SEQUENCE [LARGE SCALE GENOMIC DNA]</scope>
    <source>
        <strain evidence="3 4">MCA 3882</strain>
    </source>
</reference>
<keyword evidence="4" id="KW-1185">Reference proteome</keyword>
<feature type="region of interest" description="Disordered" evidence="1">
    <location>
        <begin position="143"/>
        <end position="180"/>
    </location>
</feature>
<evidence type="ECO:0000256" key="1">
    <source>
        <dbReference type="SAM" id="MobiDB-lite"/>
    </source>
</evidence>
<keyword evidence="2" id="KW-1133">Transmembrane helix</keyword>
<dbReference type="EMBL" id="KZ819603">
    <property type="protein sequence ID" value="PWN36160.1"/>
    <property type="molecule type" value="Genomic_DNA"/>
</dbReference>
<dbReference type="Proteomes" id="UP000245771">
    <property type="component" value="Unassembled WGS sequence"/>
</dbReference>
<feature type="compositionally biased region" description="Basic residues" evidence="1">
    <location>
        <begin position="148"/>
        <end position="157"/>
    </location>
</feature>
<keyword evidence="2" id="KW-0812">Transmembrane</keyword>
<feature type="region of interest" description="Disordered" evidence="1">
    <location>
        <begin position="71"/>
        <end position="119"/>
    </location>
</feature>
<protein>
    <submittedName>
        <fullName evidence="3">Uncharacterized protein</fullName>
    </submittedName>
</protein>
<feature type="compositionally biased region" description="Polar residues" evidence="1">
    <location>
        <begin position="158"/>
        <end position="167"/>
    </location>
</feature>
<dbReference type="InParanoid" id="A0A316VF50"/>
<evidence type="ECO:0000313" key="3">
    <source>
        <dbReference type="EMBL" id="PWN36160.1"/>
    </source>
</evidence>
<organism evidence="3 4">
    <name type="scientific">Meira miltonrushii</name>
    <dbReference type="NCBI Taxonomy" id="1280837"/>
    <lineage>
        <taxon>Eukaryota</taxon>
        <taxon>Fungi</taxon>
        <taxon>Dikarya</taxon>
        <taxon>Basidiomycota</taxon>
        <taxon>Ustilaginomycotina</taxon>
        <taxon>Exobasidiomycetes</taxon>
        <taxon>Exobasidiales</taxon>
        <taxon>Brachybasidiaceae</taxon>
        <taxon>Meira</taxon>
    </lineage>
</organism>
<evidence type="ECO:0000256" key="2">
    <source>
        <dbReference type="SAM" id="Phobius"/>
    </source>
</evidence>
<feature type="compositionally biased region" description="Basic and acidic residues" evidence="1">
    <location>
        <begin position="169"/>
        <end position="180"/>
    </location>
</feature>
<evidence type="ECO:0000313" key="4">
    <source>
        <dbReference type="Proteomes" id="UP000245771"/>
    </source>
</evidence>
<gene>
    <name evidence="3" type="ORF">FA14DRAFT_179519</name>
</gene>
<dbReference type="RefSeq" id="XP_025356462.1">
    <property type="nucleotide sequence ID" value="XM_025500927.1"/>
</dbReference>
<dbReference type="AlphaFoldDB" id="A0A316VF50"/>
<dbReference type="GeneID" id="37022708"/>
<keyword evidence="2" id="KW-0472">Membrane</keyword>
<sequence>MLVRLFHALKRLASFTVFAFLVLSAYAYLFMLLFKECKGAGLSDSANFNIDSWLNIPSDSESEEVNQPILTNSAHSNDGRDHHSLIQPKSTDGHASVPPDNSAYEQSKAGLQLDKKRKRGETLEEFKEKKRIWNKIYRERVRKDPKAHAKCKAKKRLASQSLWSQIKSDPIRHEKHKKDYAEYRKKLNARKNAGQ</sequence>
<proteinExistence type="predicted"/>
<name>A0A316VF50_9BASI</name>
<feature type="transmembrane region" description="Helical" evidence="2">
    <location>
        <begin position="12"/>
        <end position="34"/>
    </location>
</feature>